<feature type="compositionally biased region" description="Polar residues" evidence="10">
    <location>
        <begin position="132"/>
        <end position="172"/>
    </location>
</feature>
<dbReference type="OrthoDB" id="6159439at2759"/>
<dbReference type="AlphaFoldDB" id="T1KTA7"/>
<dbReference type="OMA" id="DHHSHMH"/>
<name>T1KTA7_TETUR</name>
<evidence type="ECO:0000256" key="7">
    <source>
        <dbReference type="PROSITE-ProRule" id="PRU00108"/>
    </source>
</evidence>
<keyword evidence="13" id="KW-1185">Reference proteome</keyword>
<reference evidence="13" key="1">
    <citation type="submission" date="2011-08" db="EMBL/GenBank/DDBJ databases">
        <authorList>
            <person name="Rombauts S."/>
        </authorList>
    </citation>
    <scope>NUCLEOTIDE SEQUENCE</scope>
    <source>
        <strain evidence="13">London</strain>
    </source>
</reference>
<feature type="region of interest" description="Disordered" evidence="10">
    <location>
        <begin position="41"/>
        <end position="72"/>
    </location>
</feature>
<dbReference type="PROSITE" id="PS50071">
    <property type="entry name" value="HOMEOBOX_2"/>
    <property type="match status" value="1"/>
</dbReference>
<dbReference type="GO" id="GO:0000981">
    <property type="term" value="F:DNA-binding transcription factor activity, RNA polymerase II-specific"/>
    <property type="evidence" value="ECO:0007669"/>
    <property type="project" value="InterPro"/>
</dbReference>
<dbReference type="CDD" id="cd00086">
    <property type="entry name" value="homeodomain"/>
    <property type="match status" value="1"/>
</dbReference>
<dbReference type="InterPro" id="IPR050296">
    <property type="entry name" value="Antp_homeobox"/>
</dbReference>
<dbReference type="PROSITE" id="PS00027">
    <property type="entry name" value="HOMEOBOX_1"/>
    <property type="match status" value="1"/>
</dbReference>
<evidence type="ECO:0000256" key="9">
    <source>
        <dbReference type="RuleBase" id="RU004442"/>
    </source>
</evidence>
<evidence type="ECO:0000259" key="11">
    <source>
        <dbReference type="PROSITE" id="PS50071"/>
    </source>
</evidence>
<dbReference type="HOGENOM" id="CLU_034137_0_0_1"/>
<dbReference type="Gene3D" id="1.10.10.60">
    <property type="entry name" value="Homeodomain-like"/>
    <property type="match status" value="1"/>
</dbReference>
<comment type="subcellular location">
    <subcellularLocation>
        <location evidence="1 7 8">Nucleus</location>
    </subcellularLocation>
</comment>
<accession>T1KTA7</accession>
<dbReference type="eggNOG" id="KOG0489">
    <property type="taxonomic scope" value="Eukaryota"/>
</dbReference>
<feature type="compositionally biased region" description="Low complexity" evidence="10">
    <location>
        <begin position="204"/>
        <end position="233"/>
    </location>
</feature>
<gene>
    <name evidence="12" type="primary">107367053</name>
</gene>
<organism evidence="12 13">
    <name type="scientific">Tetranychus urticae</name>
    <name type="common">Two-spotted spider mite</name>
    <dbReference type="NCBI Taxonomy" id="32264"/>
    <lineage>
        <taxon>Eukaryota</taxon>
        <taxon>Metazoa</taxon>
        <taxon>Ecdysozoa</taxon>
        <taxon>Arthropoda</taxon>
        <taxon>Chelicerata</taxon>
        <taxon>Arachnida</taxon>
        <taxon>Acari</taxon>
        <taxon>Acariformes</taxon>
        <taxon>Trombidiformes</taxon>
        <taxon>Prostigmata</taxon>
        <taxon>Eleutherengona</taxon>
        <taxon>Raphignathae</taxon>
        <taxon>Tetranychoidea</taxon>
        <taxon>Tetranychidae</taxon>
        <taxon>Tetranychus</taxon>
    </lineage>
</organism>
<evidence type="ECO:0000256" key="2">
    <source>
        <dbReference type="ARBA" id="ARBA00009107"/>
    </source>
</evidence>
<dbReference type="SMR" id="T1KTA7"/>
<feature type="region of interest" description="Disordered" evidence="10">
    <location>
        <begin position="107"/>
        <end position="182"/>
    </location>
</feature>
<dbReference type="PROSITE" id="PS00032">
    <property type="entry name" value="ANTENNAPEDIA"/>
    <property type="match status" value="1"/>
</dbReference>
<dbReference type="SUPFAM" id="SSF46689">
    <property type="entry name" value="Homeodomain-like"/>
    <property type="match status" value="1"/>
</dbReference>
<keyword evidence="3" id="KW-0217">Developmental protein</keyword>
<feature type="compositionally biased region" description="Low complexity" evidence="10">
    <location>
        <begin position="173"/>
        <end position="182"/>
    </location>
</feature>
<proteinExistence type="inferred from homology"/>
<feature type="domain" description="Homeobox" evidence="11">
    <location>
        <begin position="254"/>
        <end position="314"/>
    </location>
</feature>
<keyword evidence="4 7" id="KW-0238">DNA-binding</keyword>
<dbReference type="InterPro" id="IPR017995">
    <property type="entry name" value="Homeobox_antennapedia"/>
</dbReference>
<evidence type="ECO:0000256" key="6">
    <source>
        <dbReference type="ARBA" id="ARBA00023242"/>
    </source>
</evidence>
<dbReference type="KEGG" id="tut:107367053"/>
<feature type="DNA-binding region" description="Homeobox" evidence="7">
    <location>
        <begin position="256"/>
        <end position="315"/>
    </location>
</feature>
<dbReference type="GO" id="GO:0005634">
    <property type="term" value="C:nucleus"/>
    <property type="evidence" value="ECO:0007669"/>
    <property type="project" value="UniProtKB-SubCell"/>
</dbReference>
<dbReference type="InterPro" id="IPR001827">
    <property type="entry name" value="Homeobox_Antennapedia_CS"/>
</dbReference>
<dbReference type="EnsemblMetazoa" id="tetur20g02540.1">
    <property type="protein sequence ID" value="tetur20g02540.1"/>
    <property type="gene ID" value="tetur20g02540"/>
</dbReference>
<dbReference type="Proteomes" id="UP000015104">
    <property type="component" value="Unassembled WGS sequence"/>
</dbReference>
<reference evidence="12" key="2">
    <citation type="submission" date="2015-06" db="UniProtKB">
        <authorList>
            <consortium name="EnsemblMetazoa"/>
        </authorList>
    </citation>
    <scope>IDENTIFICATION</scope>
</reference>
<evidence type="ECO:0000313" key="12">
    <source>
        <dbReference type="EnsemblMetazoa" id="tetur20g02540.1"/>
    </source>
</evidence>
<evidence type="ECO:0000256" key="10">
    <source>
        <dbReference type="SAM" id="MobiDB-lite"/>
    </source>
</evidence>
<evidence type="ECO:0000313" key="13">
    <source>
        <dbReference type="Proteomes" id="UP000015104"/>
    </source>
</evidence>
<dbReference type="STRING" id="32264.T1KTA7"/>
<dbReference type="GO" id="GO:0009952">
    <property type="term" value="P:anterior/posterior pattern specification"/>
    <property type="evidence" value="ECO:0007669"/>
    <property type="project" value="TreeGrafter"/>
</dbReference>
<evidence type="ECO:0000256" key="4">
    <source>
        <dbReference type="ARBA" id="ARBA00023125"/>
    </source>
</evidence>
<dbReference type="PANTHER" id="PTHR45659">
    <property type="entry name" value="HOMEOBOX PROTEIN HOX"/>
    <property type="match status" value="1"/>
</dbReference>
<evidence type="ECO:0000256" key="5">
    <source>
        <dbReference type="ARBA" id="ARBA00023155"/>
    </source>
</evidence>
<dbReference type="EMBL" id="CAEY01000520">
    <property type="status" value="NOT_ANNOTATED_CDS"/>
    <property type="molecule type" value="Genomic_DNA"/>
</dbReference>
<keyword evidence="5 7" id="KW-0371">Homeobox</keyword>
<keyword evidence="6 7" id="KW-0539">Nucleus</keyword>
<dbReference type="InterPro" id="IPR020479">
    <property type="entry name" value="HD_metazoa"/>
</dbReference>
<protein>
    <recommendedName>
        <fullName evidence="11">Homeobox domain-containing protein</fullName>
    </recommendedName>
</protein>
<dbReference type="GO" id="GO:0000978">
    <property type="term" value="F:RNA polymerase II cis-regulatory region sequence-specific DNA binding"/>
    <property type="evidence" value="ECO:0007669"/>
    <property type="project" value="TreeGrafter"/>
</dbReference>
<dbReference type="SMART" id="SM00389">
    <property type="entry name" value="HOX"/>
    <property type="match status" value="1"/>
</dbReference>
<dbReference type="FunFam" id="1.10.10.60:FF:000055">
    <property type="entry name" value="Homeobox protein Hox-A5"/>
    <property type="match status" value="1"/>
</dbReference>
<evidence type="ECO:0000256" key="1">
    <source>
        <dbReference type="ARBA" id="ARBA00004123"/>
    </source>
</evidence>
<comment type="similarity">
    <text evidence="2 9">Belongs to the Antp homeobox family.</text>
</comment>
<dbReference type="PRINTS" id="PR00024">
    <property type="entry name" value="HOMEOBOX"/>
</dbReference>
<dbReference type="Pfam" id="PF00046">
    <property type="entry name" value="Homeodomain"/>
    <property type="match status" value="1"/>
</dbReference>
<dbReference type="InterPro" id="IPR009057">
    <property type="entry name" value="Homeodomain-like_sf"/>
</dbReference>
<dbReference type="InterPro" id="IPR001356">
    <property type="entry name" value="HD"/>
</dbReference>
<feature type="region of interest" description="Disordered" evidence="10">
    <location>
        <begin position="197"/>
        <end position="236"/>
    </location>
</feature>
<dbReference type="PRINTS" id="PR00025">
    <property type="entry name" value="ANTENNAPEDIA"/>
</dbReference>
<dbReference type="PANTHER" id="PTHR45659:SF10">
    <property type="entry name" value="HOMEOBOX PROTEIN HOX-A5"/>
    <property type="match status" value="1"/>
</dbReference>
<sequence length="349" mass="37265">MSSYQFVNPLTSCYNQTRDYYTPQAYNNCYGTATGPSPGGATGPYSSYLTHNGGGDHHSQHPHSHTHHSDRETYAQATNAAGAVSAATGVVGLSGVTGPGNVPGSVNLGLHSANSSSNRTPTPSSCKYASNPLESASSPQDLSATSSTGASHSNDTKPTLTGSGLVNPSTGRSTNNSTSAGAGAGCATIGASVADDTGGGGNSSNGSSNHNSNANSGNNSGSNTGTSQSNSKNQPQIYPWMRKVHVGQRVNAMGETKRQRTSYTRYQTLELEKEFHYNRYLTRRRRIEIAHSLCLSERQIKIWFQNRRMKWKKEHKSSSMVPPHMPQLTLGPESHHHLHHLHHHGETKA</sequence>
<evidence type="ECO:0000256" key="3">
    <source>
        <dbReference type="ARBA" id="ARBA00022473"/>
    </source>
</evidence>
<evidence type="ECO:0000256" key="8">
    <source>
        <dbReference type="RuleBase" id="RU000682"/>
    </source>
</evidence>
<feature type="compositionally biased region" description="Low complexity" evidence="10">
    <location>
        <begin position="112"/>
        <end position="125"/>
    </location>
</feature>
<dbReference type="InterPro" id="IPR017970">
    <property type="entry name" value="Homeobox_CS"/>
</dbReference>